<comment type="caution">
    <text evidence="2">The sequence shown here is derived from an EMBL/GenBank/DDBJ whole genome shotgun (WGS) entry which is preliminary data.</text>
</comment>
<gene>
    <name evidence="2" type="ORF">DFO73_102274</name>
</gene>
<dbReference type="OrthoDB" id="2236165at2"/>
<feature type="transmembrane region" description="Helical" evidence="1">
    <location>
        <begin position="380"/>
        <end position="400"/>
    </location>
</feature>
<keyword evidence="1" id="KW-1133">Transmembrane helix</keyword>
<feature type="transmembrane region" description="Helical" evidence="1">
    <location>
        <begin position="12"/>
        <end position="30"/>
    </location>
</feature>
<feature type="transmembrane region" description="Helical" evidence="1">
    <location>
        <begin position="185"/>
        <end position="203"/>
    </location>
</feature>
<dbReference type="EMBL" id="QGTW01000002">
    <property type="protein sequence ID" value="PWW31278.1"/>
    <property type="molecule type" value="Genomic_DNA"/>
</dbReference>
<feature type="transmembrane region" description="Helical" evidence="1">
    <location>
        <begin position="334"/>
        <end position="351"/>
    </location>
</feature>
<feature type="transmembrane region" description="Helical" evidence="1">
    <location>
        <begin position="256"/>
        <end position="274"/>
    </location>
</feature>
<keyword evidence="1" id="KW-0812">Transmembrane</keyword>
<dbReference type="AlphaFoldDB" id="A0A2V3A3V9"/>
<organism evidence="2 3">
    <name type="scientific">Cytobacillus oceanisediminis</name>
    <dbReference type="NCBI Taxonomy" id="665099"/>
    <lineage>
        <taxon>Bacteria</taxon>
        <taxon>Bacillati</taxon>
        <taxon>Bacillota</taxon>
        <taxon>Bacilli</taxon>
        <taxon>Bacillales</taxon>
        <taxon>Bacillaceae</taxon>
        <taxon>Cytobacillus</taxon>
    </lineage>
</organism>
<evidence type="ECO:0000313" key="3">
    <source>
        <dbReference type="Proteomes" id="UP000247150"/>
    </source>
</evidence>
<feature type="transmembrane region" description="Helical" evidence="1">
    <location>
        <begin position="36"/>
        <end position="53"/>
    </location>
</feature>
<accession>A0A2V3A3V9</accession>
<dbReference type="Proteomes" id="UP000247150">
    <property type="component" value="Unassembled WGS sequence"/>
</dbReference>
<feature type="transmembrane region" description="Helical" evidence="1">
    <location>
        <begin position="303"/>
        <end position="322"/>
    </location>
</feature>
<feature type="transmembrane region" description="Helical" evidence="1">
    <location>
        <begin position="65"/>
        <end position="85"/>
    </location>
</feature>
<feature type="transmembrane region" description="Helical" evidence="1">
    <location>
        <begin position="148"/>
        <end position="165"/>
    </location>
</feature>
<feature type="transmembrane region" description="Helical" evidence="1">
    <location>
        <begin position="210"/>
        <end position="228"/>
    </location>
</feature>
<dbReference type="RefSeq" id="WP_110063817.1">
    <property type="nucleotide sequence ID" value="NZ_QGTW01000002.1"/>
</dbReference>
<feature type="transmembrane region" description="Helical" evidence="1">
    <location>
        <begin position="435"/>
        <end position="453"/>
    </location>
</feature>
<feature type="transmembrane region" description="Helical" evidence="1">
    <location>
        <begin position="234"/>
        <end position="249"/>
    </location>
</feature>
<proteinExistence type="predicted"/>
<dbReference type="InterPro" id="IPR029468">
    <property type="entry name" value="O-ag_pol_Wzy"/>
</dbReference>
<feature type="transmembrane region" description="Helical" evidence="1">
    <location>
        <begin position="105"/>
        <end position="127"/>
    </location>
</feature>
<protein>
    <submittedName>
        <fullName evidence="2">O-antigen polysaccharide polymerase Wzy-like protein</fullName>
    </submittedName>
</protein>
<evidence type="ECO:0000256" key="1">
    <source>
        <dbReference type="SAM" id="Phobius"/>
    </source>
</evidence>
<evidence type="ECO:0000313" key="2">
    <source>
        <dbReference type="EMBL" id="PWW31278.1"/>
    </source>
</evidence>
<keyword evidence="1" id="KW-0472">Membrane</keyword>
<sequence>MRRGMGKLASVYLNILVTFILLIYAYFLNVNQSENWAVIISIISIATLFIQLISQKKLGFGIYDFVIYFFLFSHIFMFGNIYLIAIDKAEFISWGLIHRYEIGLLIESALFILCYLQLLNLGIVCFTKIKRNDVKNNTKINQSVVKKIGIVLVLISFPFKIFIDIKNAVVAQTVGTYYALETRSGISDDIATLFVPSIIFLINSSLNKKIKNILVGIFILYSILIMILTGDRRYQFIGIIVVLLNYFYINKIKFKLSKTIAYSAMGVLVLNMLTKISEIRQNSLLSVSQFFSEYWSKFFSFDFIYKIFGEFGLSFITVVIAIKNIPTLIPYQGGFSFWGAIPSIFPIGWLFPDFFHRVSIFRRLNEIEGYPVGASLPGELYANFGWIGLIIAFVTGGFIGRYIKFVSMDSSFKIAQYFSVFYILINLVRASSLEVTRNIFIIIIIPYLIYYFLRSMREKSN</sequence>
<dbReference type="Pfam" id="PF14296">
    <property type="entry name" value="O-ag_pol_Wzy"/>
    <property type="match status" value="1"/>
</dbReference>
<reference evidence="2 3" key="1">
    <citation type="submission" date="2018-05" db="EMBL/GenBank/DDBJ databases">
        <title>Freshwater and sediment microbial communities from various areas in North America, analyzing microbe dynamics in response to fracking.</title>
        <authorList>
            <person name="Lamendella R."/>
        </authorList>
    </citation>
    <scope>NUCLEOTIDE SEQUENCE [LARGE SCALE GENOMIC DNA]</scope>
    <source>
        <strain evidence="2 3">15_TX</strain>
    </source>
</reference>
<feature type="transmembrane region" description="Helical" evidence="1">
    <location>
        <begin position="412"/>
        <end position="429"/>
    </location>
</feature>
<name>A0A2V3A3V9_9BACI</name>